<keyword evidence="2 6" id="KW-0732">Signal</keyword>
<dbReference type="Proteomes" id="UP001595713">
    <property type="component" value="Unassembled WGS sequence"/>
</dbReference>
<dbReference type="CDD" id="cd14792">
    <property type="entry name" value="GH27"/>
    <property type="match status" value="1"/>
</dbReference>
<evidence type="ECO:0000256" key="4">
    <source>
        <dbReference type="ARBA" id="ARBA00023295"/>
    </source>
</evidence>
<dbReference type="Gene3D" id="2.60.120.1060">
    <property type="entry name" value="NPCBM/NEW2 domain"/>
    <property type="match status" value="1"/>
</dbReference>
<dbReference type="InterPro" id="IPR013780">
    <property type="entry name" value="Glyco_hydro_b"/>
</dbReference>
<comment type="caution">
    <text evidence="8">The sequence shown here is derived from an EMBL/GenBank/DDBJ whole genome shotgun (WGS) entry which is preliminary data.</text>
</comment>
<evidence type="ECO:0000259" key="7">
    <source>
        <dbReference type="SMART" id="SM00776"/>
    </source>
</evidence>
<comment type="catalytic activity">
    <reaction evidence="5">
        <text>Hydrolysis of terminal, non-reducing alpha-D-galactose residues in alpha-D-galactosides, including galactose oligosaccharides, galactomannans and galactolipids.</text>
        <dbReference type="EC" id="3.2.1.22"/>
    </reaction>
</comment>
<feature type="domain" description="Glycosyl hydrolase family 98 putative carbohydrate-binding module" evidence="7">
    <location>
        <begin position="490"/>
        <end position="634"/>
    </location>
</feature>
<feature type="signal peptide" evidence="6">
    <location>
        <begin position="1"/>
        <end position="22"/>
    </location>
</feature>
<comment type="similarity">
    <text evidence="1 5">Belongs to the glycosyl hydrolase 27 family.</text>
</comment>
<evidence type="ECO:0000313" key="8">
    <source>
        <dbReference type="EMBL" id="MFC3581909.1"/>
    </source>
</evidence>
<keyword evidence="9" id="KW-1185">Reference proteome</keyword>
<evidence type="ECO:0000256" key="2">
    <source>
        <dbReference type="ARBA" id="ARBA00022729"/>
    </source>
</evidence>
<dbReference type="EC" id="3.2.1.22" evidence="5"/>
<evidence type="ECO:0000256" key="6">
    <source>
        <dbReference type="SAM" id="SignalP"/>
    </source>
</evidence>
<evidence type="ECO:0000256" key="3">
    <source>
        <dbReference type="ARBA" id="ARBA00022801"/>
    </source>
</evidence>
<dbReference type="InterPro" id="IPR041233">
    <property type="entry name" value="Melibiase_C"/>
</dbReference>
<evidence type="ECO:0000256" key="5">
    <source>
        <dbReference type="RuleBase" id="RU361168"/>
    </source>
</evidence>
<dbReference type="PRINTS" id="PR00740">
    <property type="entry name" value="GLHYDRLASE27"/>
</dbReference>
<sequence length="634" mass="69012">MTFRKTGCALAAALLMATPAIAGGDALQPAGRWTLPERKQARTPPMGWSSWNAFRTEVDEAKVIGAAQKLVDSGLAKLGYVYVNVDDGWWLKRRASDGRLLVRTQIFPSAALANGESSFRPFTDRLHGMGLKAGLYTDIGRNACSQAYDLHSPNLPEGTTAEREVGLYGHVDQDIALYFREWNFDYLKVDACGINVYAPGSAVVEQNGYRPFAPLIDQTSVNRTDVAAVKALYDTVARALDGANRDGDYILALCAWGSADVRRWGKQTAHMWRTSGDITPNWSRMLHNFDSASTRALYAKPGAWNDPDMLFIGHGDFDEKHLTEARSHFALWAIINAPLFIGYDLRSAPASLMNIWRNADIVAVNQDAGGHQGVIAYASDDAQIIVKTLATGKKAVAIFNRGLAPAEVNLTAAQLKFAADAPITLRNLWDGKTLKPFTGETSFKLAPRETLIFEAGGVRRLTDGVFLSEIPGDVNVAEDGITVSEPDPVVHRMIGQWSGTRDTGERPTYGGWGGAQADATPYDQMLAIGGRRFDTGIGILSQSRLEVRNSSRRGRFEALVGIDDSTRNTQDRAQFLVYGDGRLLASSPAMAFGDPARALAADTRGIKVIELVVRTRSMKSGMPIVATWANAALR</sequence>
<reference evidence="9" key="1">
    <citation type="journal article" date="2019" name="Int. J. Syst. Evol. Microbiol.">
        <title>The Global Catalogue of Microorganisms (GCM) 10K type strain sequencing project: providing services to taxonomists for standard genome sequencing and annotation.</title>
        <authorList>
            <consortium name="The Broad Institute Genomics Platform"/>
            <consortium name="The Broad Institute Genome Sequencing Center for Infectious Disease"/>
            <person name="Wu L."/>
            <person name="Ma J."/>
        </authorList>
    </citation>
    <scope>NUCLEOTIDE SEQUENCE [LARGE SCALE GENOMIC DNA]</scope>
    <source>
        <strain evidence="9">KCTC 42739</strain>
    </source>
</reference>
<dbReference type="InterPro" id="IPR038637">
    <property type="entry name" value="NPCBM_sf"/>
</dbReference>
<dbReference type="InterPro" id="IPR013785">
    <property type="entry name" value="Aldolase_TIM"/>
</dbReference>
<protein>
    <recommendedName>
        <fullName evidence="5">Alpha-galactosidase</fullName>
        <ecNumber evidence="5">3.2.1.22</ecNumber>
    </recommendedName>
    <alternativeName>
        <fullName evidence="5">Melibiase</fullName>
    </alternativeName>
</protein>
<dbReference type="SMART" id="SM00776">
    <property type="entry name" value="NPCBM"/>
    <property type="match status" value="1"/>
</dbReference>
<organism evidence="8 9">
    <name type="scientific">Sphingomonas hylomeconis</name>
    <dbReference type="NCBI Taxonomy" id="1395958"/>
    <lineage>
        <taxon>Bacteria</taxon>
        <taxon>Pseudomonadati</taxon>
        <taxon>Pseudomonadota</taxon>
        <taxon>Alphaproteobacteria</taxon>
        <taxon>Sphingomonadales</taxon>
        <taxon>Sphingomonadaceae</taxon>
        <taxon>Sphingomonas</taxon>
    </lineage>
</organism>
<dbReference type="InterPro" id="IPR008979">
    <property type="entry name" value="Galactose-bd-like_sf"/>
</dbReference>
<proteinExistence type="inferred from homology"/>
<name>A0ABV7SY16_9SPHN</name>
<gene>
    <name evidence="8" type="ORF">ACFONA_17195</name>
</gene>
<dbReference type="EMBL" id="JBHRXP010000009">
    <property type="protein sequence ID" value="MFC3581909.1"/>
    <property type="molecule type" value="Genomic_DNA"/>
</dbReference>
<feature type="chain" id="PRO_5047342045" description="Alpha-galactosidase" evidence="6">
    <location>
        <begin position="23"/>
        <end position="634"/>
    </location>
</feature>
<keyword evidence="3 5" id="KW-0378">Hydrolase</keyword>
<dbReference type="SUPFAM" id="SSF51011">
    <property type="entry name" value="Glycosyl hydrolase domain"/>
    <property type="match status" value="1"/>
</dbReference>
<dbReference type="Pfam" id="PF08305">
    <property type="entry name" value="NPCBM"/>
    <property type="match status" value="1"/>
</dbReference>
<dbReference type="SUPFAM" id="SSF51445">
    <property type="entry name" value="(Trans)glycosidases"/>
    <property type="match status" value="1"/>
</dbReference>
<keyword evidence="5" id="KW-1015">Disulfide bond</keyword>
<dbReference type="SUPFAM" id="SSF49785">
    <property type="entry name" value="Galactose-binding domain-like"/>
    <property type="match status" value="1"/>
</dbReference>
<dbReference type="Gene3D" id="2.60.40.1180">
    <property type="entry name" value="Golgi alpha-mannosidase II"/>
    <property type="match status" value="1"/>
</dbReference>
<dbReference type="InterPro" id="IPR017853">
    <property type="entry name" value="GH"/>
</dbReference>
<dbReference type="Gene3D" id="3.20.20.70">
    <property type="entry name" value="Aldolase class I"/>
    <property type="match status" value="1"/>
</dbReference>
<accession>A0ABV7SY16</accession>
<keyword evidence="4 5" id="KW-0326">Glycosidase</keyword>
<dbReference type="RefSeq" id="WP_261294669.1">
    <property type="nucleotide sequence ID" value="NZ_JANQBK010000009.1"/>
</dbReference>
<dbReference type="PANTHER" id="PTHR11452:SF80">
    <property type="entry name" value="ALPHA-GALACTOSIDASE 1"/>
    <property type="match status" value="1"/>
</dbReference>
<evidence type="ECO:0000256" key="1">
    <source>
        <dbReference type="ARBA" id="ARBA00009743"/>
    </source>
</evidence>
<dbReference type="PANTHER" id="PTHR11452">
    <property type="entry name" value="ALPHA-GALACTOSIDASE/ALPHA-N-ACETYLGALACTOSAMINIDASE"/>
    <property type="match status" value="1"/>
</dbReference>
<dbReference type="InterPro" id="IPR013222">
    <property type="entry name" value="Glyco_hyd_98_carb-bd"/>
</dbReference>
<evidence type="ECO:0000313" key="9">
    <source>
        <dbReference type="Proteomes" id="UP001595713"/>
    </source>
</evidence>
<dbReference type="Pfam" id="PF16499">
    <property type="entry name" value="Melibiase_2"/>
    <property type="match status" value="1"/>
</dbReference>
<dbReference type="InterPro" id="IPR002241">
    <property type="entry name" value="Glyco_hydro_27"/>
</dbReference>
<dbReference type="Pfam" id="PF17801">
    <property type="entry name" value="Melibiase_C"/>
    <property type="match status" value="1"/>
</dbReference>